<accession>A0A6J7DYN9</accession>
<gene>
    <name evidence="1" type="ORF">UFOPK2925_01476</name>
    <name evidence="2" type="ORF">UFOPK3317_01027</name>
</gene>
<evidence type="ECO:0000313" key="1">
    <source>
        <dbReference type="EMBL" id="CAB4791161.1"/>
    </source>
</evidence>
<reference evidence="2" key="1">
    <citation type="submission" date="2020-05" db="EMBL/GenBank/DDBJ databases">
        <authorList>
            <person name="Chiriac C."/>
            <person name="Salcher M."/>
            <person name="Ghai R."/>
            <person name="Kavagutti S V."/>
        </authorList>
    </citation>
    <scope>NUCLEOTIDE SEQUENCE</scope>
</reference>
<evidence type="ECO:0000313" key="2">
    <source>
        <dbReference type="EMBL" id="CAB4873644.1"/>
    </source>
</evidence>
<dbReference type="AlphaFoldDB" id="A0A6J7DYN9"/>
<sequence>MAVQLCVLMGLMGSAHTQASAGGAAHGITHGAIGLIAHGAAPFGFRGTTE</sequence>
<organism evidence="2">
    <name type="scientific">freshwater metagenome</name>
    <dbReference type="NCBI Taxonomy" id="449393"/>
    <lineage>
        <taxon>unclassified sequences</taxon>
        <taxon>metagenomes</taxon>
        <taxon>ecological metagenomes</taxon>
    </lineage>
</organism>
<name>A0A6J7DYN9_9ZZZZ</name>
<protein>
    <submittedName>
        <fullName evidence="2">Unannotated protein</fullName>
    </submittedName>
</protein>
<proteinExistence type="predicted"/>
<dbReference type="EMBL" id="CAEZZU010000271">
    <property type="protein sequence ID" value="CAB4791161.1"/>
    <property type="molecule type" value="Genomic_DNA"/>
</dbReference>
<dbReference type="EMBL" id="CAFBLK010000180">
    <property type="protein sequence ID" value="CAB4873644.1"/>
    <property type="molecule type" value="Genomic_DNA"/>
</dbReference>